<sequence length="171" mass="18642">MTLNDFVRFAAEHPTAVIIYFSLIPFAALLTRFMDREEAHLPPWNYLYTSLLYLVAVPAVLSVALAVYQWLFGDGNLLVEADPVLQILPVVSLIVTALLIRSQVDLQKLPGFGSLGGMIVMIGLALLVIGAAGWVGLAAVGELPIRYLLVIFLLLLILVRRVWPSSTASVA</sequence>
<evidence type="ECO:0000256" key="1">
    <source>
        <dbReference type="SAM" id="Phobius"/>
    </source>
</evidence>
<organism evidence="2 3">
    <name type="scientific">Neolewinella aquimaris</name>
    <dbReference type="NCBI Taxonomy" id="1835722"/>
    <lineage>
        <taxon>Bacteria</taxon>
        <taxon>Pseudomonadati</taxon>
        <taxon>Bacteroidota</taxon>
        <taxon>Saprospiria</taxon>
        <taxon>Saprospirales</taxon>
        <taxon>Lewinellaceae</taxon>
        <taxon>Neolewinella</taxon>
    </lineage>
</organism>
<accession>A0A840EFN2</accession>
<gene>
    <name evidence="2" type="ORF">GGR28_002361</name>
</gene>
<feature type="transmembrane region" description="Helical" evidence="1">
    <location>
        <begin position="112"/>
        <end position="139"/>
    </location>
</feature>
<reference evidence="2 3" key="1">
    <citation type="submission" date="2020-08" db="EMBL/GenBank/DDBJ databases">
        <title>Genomic Encyclopedia of Type Strains, Phase IV (KMG-IV): sequencing the most valuable type-strain genomes for metagenomic binning, comparative biology and taxonomic classification.</title>
        <authorList>
            <person name="Goeker M."/>
        </authorList>
    </citation>
    <scope>NUCLEOTIDE SEQUENCE [LARGE SCALE GENOMIC DNA]</scope>
    <source>
        <strain evidence="2 3">DSM 105137</strain>
    </source>
</reference>
<feature type="transmembrane region" description="Helical" evidence="1">
    <location>
        <begin position="46"/>
        <end position="71"/>
    </location>
</feature>
<keyword evidence="1" id="KW-0812">Transmembrane</keyword>
<proteinExistence type="predicted"/>
<protein>
    <submittedName>
        <fullName evidence="2">Uncharacterized protein</fullName>
    </submittedName>
</protein>
<dbReference type="EMBL" id="JACIFF010000005">
    <property type="protein sequence ID" value="MBB4079736.1"/>
    <property type="molecule type" value="Genomic_DNA"/>
</dbReference>
<keyword evidence="1" id="KW-0472">Membrane</keyword>
<keyword evidence="1" id="KW-1133">Transmembrane helix</keyword>
<dbReference type="AlphaFoldDB" id="A0A840EFN2"/>
<feature type="transmembrane region" description="Helical" evidence="1">
    <location>
        <begin position="145"/>
        <end position="163"/>
    </location>
</feature>
<dbReference type="Proteomes" id="UP000576209">
    <property type="component" value="Unassembled WGS sequence"/>
</dbReference>
<feature type="transmembrane region" description="Helical" evidence="1">
    <location>
        <begin position="15"/>
        <end position="34"/>
    </location>
</feature>
<name>A0A840EFN2_9BACT</name>
<feature type="transmembrane region" description="Helical" evidence="1">
    <location>
        <begin position="83"/>
        <end position="100"/>
    </location>
</feature>
<dbReference type="RefSeq" id="WP_183495967.1">
    <property type="nucleotide sequence ID" value="NZ_JACIFF010000005.1"/>
</dbReference>
<comment type="caution">
    <text evidence="2">The sequence shown here is derived from an EMBL/GenBank/DDBJ whole genome shotgun (WGS) entry which is preliminary data.</text>
</comment>
<keyword evidence="3" id="KW-1185">Reference proteome</keyword>
<evidence type="ECO:0000313" key="2">
    <source>
        <dbReference type="EMBL" id="MBB4079736.1"/>
    </source>
</evidence>
<evidence type="ECO:0000313" key="3">
    <source>
        <dbReference type="Proteomes" id="UP000576209"/>
    </source>
</evidence>